<dbReference type="Proteomes" id="UP000036780">
    <property type="component" value="Unassembled WGS sequence"/>
</dbReference>
<dbReference type="EMBL" id="LGTO01000007">
    <property type="protein sequence ID" value="KNE20047.1"/>
    <property type="molecule type" value="Genomic_DNA"/>
</dbReference>
<comment type="caution">
    <text evidence="1">The sequence shown here is derived from an EMBL/GenBank/DDBJ whole genome shotgun (WGS) entry which is preliminary data.</text>
</comment>
<protein>
    <recommendedName>
        <fullName evidence="3">DUF2197 domain-containing protein</fullName>
    </recommendedName>
</protein>
<dbReference type="RefSeq" id="WP_050352613.1">
    <property type="nucleotide sequence ID" value="NZ_BOSN01000001.1"/>
</dbReference>
<dbReference type="GeneID" id="66870827"/>
<proteinExistence type="predicted"/>
<sequence length="67" mass="8008">MQVKCTICDTVESIHDHCFEAKRLRNRRIHMHLCQACYDRIGKKTKERHATGNFRLYTEKKPADDFI</sequence>
<evidence type="ECO:0008006" key="3">
    <source>
        <dbReference type="Google" id="ProtNLM"/>
    </source>
</evidence>
<dbReference type="InterPro" id="IPR019241">
    <property type="entry name" value="DUF2197"/>
</dbReference>
<name>A0A0L0QN74_VIRPA</name>
<gene>
    <name evidence="1" type="ORF">AFK71_16765</name>
</gene>
<evidence type="ECO:0000313" key="1">
    <source>
        <dbReference type="EMBL" id="KNE20047.1"/>
    </source>
</evidence>
<evidence type="ECO:0000313" key="2">
    <source>
        <dbReference type="Proteomes" id="UP000036780"/>
    </source>
</evidence>
<accession>A0A0L0QN74</accession>
<reference evidence="2" key="1">
    <citation type="submission" date="2015-07" db="EMBL/GenBank/DDBJ databases">
        <title>Fjat-10053 dsm26.</title>
        <authorList>
            <person name="Liu B."/>
            <person name="Wang J."/>
            <person name="Zhu Y."/>
            <person name="Liu G."/>
            <person name="Chen Q."/>
            <person name="Chen Z."/>
            <person name="Lan J."/>
            <person name="Che J."/>
            <person name="Ge C."/>
            <person name="Shi H."/>
            <person name="Pan Z."/>
            <person name="Liu X."/>
        </authorList>
    </citation>
    <scope>NUCLEOTIDE SEQUENCE [LARGE SCALE GENOMIC DNA]</scope>
    <source>
        <strain evidence="2">DSM 26</strain>
    </source>
</reference>
<organism evidence="1 2">
    <name type="scientific">Virgibacillus pantothenticus</name>
    <dbReference type="NCBI Taxonomy" id="1473"/>
    <lineage>
        <taxon>Bacteria</taxon>
        <taxon>Bacillati</taxon>
        <taxon>Bacillota</taxon>
        <taxon>Bacilli</taxon>
        <taxon>Bacillales</taxon>
        <taxon>Bacillaceae</taxon>
        <taxon>Virgibacillus</taxon>
    </lineage>
</organism>
<dbReference type="Pfam" id="PF09963">
    <property type="entry name" value="DUF2197"/>
    <property type="match status" value="1"/>
</dbReference>
<keyword evidence="2" id="KW-1185">Reference proteome</keyword>
<dbReference type="AlphaFoldDB" id="A0A0L0QN74"/>
<dbReference type="OrthoDB" id="2989868at2"/>
<dbReference type="PATRIC" id="fig|1473.5.peg.2061"/>